<dbReference type="PANTHER" id="PTHR11403">
    <property type="entry name" value="CYTOCHROME C OXIDASE SUBUNIT III"/>
    <property type="match status" value="1"/>
</dbReference>
<evidence type="ECO:0000256" key="1">
    <source>
        <dbReference type="ARBA" id="ARBA00004141"/>
    </source>
</evidence>
<reference evidence="11" key="1">
    <citation type="submission" date="2019-02" db="EMBL/GenBank/DDBJ databases">
        <authorList>
            <person name="Wu Y.F."/>
            <person name="Li H."/>
            <person name="Cai W.Z."/>
        </authorList>
    </citation>
    <scope>NUCLEOTIDE SEQUENCE</scope>
</reference>
<evidence type="ECO:0000256" key="3">
    <source>
        <dbReference type="ARBA" id="ARBA00015944"/>
    </source>
</evidence>
<dbReference type="SUPFAM" id="SSF81452">
    <property type="entry name" value="Cytochrome c oxidase subunit III-like"/>
    <property type="match status" value="1"/>
</dbReference>
<feature type="transmembrane region" description="Helical" evidence="9">
    <location>
        <begin position="127"/>
        <end position="147"/>
    </location>
</feature>
<dbReference type="GO" id="GO:0005739">
    <property type="term" value="C:mitochondrion"/>
    <property type="evidence" value="ECO:0007669"/>
    <property type="project" value="TreeGrafter"/>
</dbReference>
<feature type="transmembrane region" description="Helical" evidence="9">
    <location>
        <begin position="12"/>
        <end position="32"/>
    </location>
</feature>
<evidence type="ECO:0000313" key="11">
    <source>
        <dbReference type="EMBL" id="QIE13305.1"/>
    </source>
</evidence>
<reference evidence="11" key="2">
    <citation type="journal article" date="2020" name="Int. J. Biol. Macromol.">
        <title>Novel gene rearrangement in the mitochondrial genome of Pachyneuron aphidis (Hymenoptera: Pteromalidae).</title>
        <authorList>
            <person name="Wu Y."/>
            <person name="Yang H."/>
            <person name="Feng Z."/>
            <person name="Li B."/>
            <person name="Zhou W."/>
            <person name="Song F."/>
            <person name="Li H."/>
            <person name="Zhang L."/>
            <person name="Cai W."/>
        </authorList>
    </citation>
    <scope>NUCLEOTIDE SEQUENCE</scope>
</reference>
<comment type="subcellular location">
    <subcellularLocation>
        <location evidence="1">Membrane</location>
        <topology evidence="1">Multi-pass membrane protein</topology>
    </subcellularLocation>
</comment>
<evidence type="ECO:0000256" key="7">
    <source>
        <dbReference type="ARBA" id="ARBA00023136"/>
    </source>
</evidence>
<organism evidence="11">
    <name type="scientific">Pachyneuron aphidis</name>
    <dbReference type="NCBI Taxonomy" id="909094"/>
    <lineage>
        <taxon>Eukaryota</taxon>
        <taxon>Metazoa</taxon>
        <taxon>Ecdysozoa</taxon>
        <taxon>Arthropoda</taxon>
        <taxon>Hexapoda</taxon>
        <taxon>Insecta</taxon>
        <taxon>Pterygota</taxon>
        <taxon>Neoptera</taxon>
        <taxon>Endopterygota</taxon>
        <taxon>Hymenoptera</taxon>
        <taxon>Apocrita</taxon>
        <taxon>Proctotrupomorpha</taxon>
        <taxon>Chalcidoidea</taxon>
        <taxon>Pteromalidae</taxon>
        <taxon>Pteromalinae</taxon>
        <taxon>Pachyneuron</taxon>
    </lineage>
</organism>
<evidence type="ECO:0000256" key="2">
    <source>
        <dbReference type="ARBA" id="ARBA00010581"/>
    </source>
</evidence>
<dbReference type="InterPro" id="IPR024791">
    <property type="entry name" value="Cyt_c/ubiquinol_Oxase_su3"/>
</dbReference>
<dbReference type="GO" id="GO:0004129">
    <property type="term" value="F:cytochrome-c oxidase activity"/>
    <property type="evidence" value="ECO:0007669"/>
    <property type="project" value="InterPro"/>
</dbReference>
<evidence type="ECO:0000259" key="10">
    <source>
        <dbReference type="PROSITE" id="PS50253"/>
    </source>
</evidence>
<dbReference type="InterPro" id="IPR035973">
    <property type="entry name" value="Cyt_c_oxidase_su3-like_sf"/>
</dbReference>
<dbReference type="CDD" id="cd01665">
    <property type="entry name" value="Cyt_c_Oxidase_III"/>
    <property type="match status" value="1"/>
</dbReference>
<evidence type="ECO:0000256" key="6">
    <source>
        <dbReference type="ARBA" id="ARBA00022989"/>
    </source>
</evidence>
<feature type="transmembrane region" description="Helical" evidence="9">
    <location>
        <begin position="240"/>
        <end position="259"/>
    </location>
</feature>
<proteinExistence type="inferred from homology"/>
<feature type="transmembrane region" description="Helical" evidence="9">
    <location>
        <begin position="79"/>
        <end position="102"/>
    </location>
</feature>
<dbReference type="GO" id="GO:0016020">
    <property type="term" value="C:membrane"/>
    <property type="evidence" value="ECO:0007669"/>
    <property type="project" value="UniProtKB-SubCell"/>
</dbReference>
<evidence type="ECO:0000256" key="5">
    <source>
        <dbReference type="ARBA" id="ARBA00022967"/>
    </source>
</evidence>
<dbReference type="EMBL" id="MK577639">
    <property type="protein sequence ID" value="QIE13305.1"/>
    <property type="molecule type" value="Genomic_DNA"/>
</dbReference>
<comment type="function">
    <text evidence="8">Component of the cytochrome c oxidase, the last enzyme in the mitochondrial electron transport chain which drives oxidative phosphorylation. The respiratory chain contains 3 multisubunit complexes succinate dehydrogenase (complex II, CII), ubiquinol-cytochrome c oxidoreductase (cytochrome b-c1 complex, complex III, CIII) and cytochrome c oxidase (complex IV, CIV), that cooperate to transfer electrons derived from NADH and succinate to molecular oxygen, creating an electrochemical gradient over the inner membrane that drives transmembrane transport and the ATP synthase. Cytochrome c oxidase is the component of the respiratory chain that catalyzes the reduction of oxygen to water. Electrons originating from reduced cytochrome c in the intermembrane space (IMS) are transferred via the dinuclear copper A center (CU(A)) of subunit 2 and heme A of subunit 1 to the active site in subunit 1, a binuclear center (BNC) formed by heme A3 and copper B (CU(B)). The BNC reduces molecular oxygen to 2 water molecules using 4 electrons from cytochrome c in the IMS and 4 protons from the mitochondrial matrix.</text>
</comment>
<name>A0A6G6D9X9_9HYME</name>
<dbReference type="InterPro" id="IPR000298">
    <property type="entry name" value="Cyt_c_oxidase-like_su3"/>
</dbReference>
<keyword evidence="8 11" id="KW-0496">Mitochondrion</keyword>
<dbReference type="InterPro" id="IPR033945">
    <property type="entry name" value="Cyt_c_oxase_su3_dom"/>
</dbReference>
<sequence>MKKLAQPFHLVTYSPWPLLSSFSLLILLTGLMNWFNNYNYYLMILGMLNMVICMIQWWRDVIRESFKQGFHTNMVVKGLKLGMILFIISEILFFISIFWAYFHMFLSPSIEIGSLWPPKNILTFNPYYIPLLNTIILLSSGVTITWCHYSILMSNKKNSVISLFFTMILGLIFTIFQYKEYCDATFTIADSIYGSIFFMSTGFHGLHVLIGTMFLLVNFIRLIYNNYSSFHHFGFEAAAWYWHFVDIVWLFLYLLIYFWSN</sequence>
<dbReference type="Gene3D" id="1.10.287.70">
    <property type="match status" value="1"/>
</dbReference>
<gene>
    <name evidence="11" type="primary">COX3</name>
    <name evidence="11" type="synonym">COIII</name>
</gene>
<keyword evidence="7 9" id="KW-0472">Membrane</keyword>
<dbReference type="InterPro" id="IPR013833">
    <property type="entry name" value="Cyt_c_oxidase_su3_a-hlx"/>
</dbReference>
<feature type="transmembrane region" description="Helical" evidence="9">
    <location>
        <begin position="196"/>
        <end position="220"/>
    </location>
</feature>
<geneLocation type="mitochondrion" evidence="11"/>
<feature type="transmembrane region" description="Helical" evidence="9">
    <location>
        <begin position="38"/>
        <end position="58"/>
    </location>
</feature>
<feature type="domain" description="Heme-copper oxidase subunit III family profile" evidence="10">
    <location>
        <begin position="4"/>
        <end position="261"/>
    </location>
</feature>
<keyword evidence="6 9" id="KW-1133">Transmembrane helix</keyword>
<keyword evidence="4 8" id="KW-0812">Transmembrane</keyword>
<evidence type="ECO:0000256" key="4">
    <source>
        <dbReference type="ARBA" id="ARBA00022692"/>
    </source>
</evidence>
<dbReference type="PROSITE" id="PS50253">
    <property type="entry name" value="COX3"/>
    <property type="match status" value="1"/>
</dbReference>
<keyword evidence="5" id="KW-1278">Translocase</keyword>
<dbReference type="Pfam" id="PF00510">
    <property type="entry name" value="COX3"/>
    <property type="match status" value="1"/>
</dbReference>
<comment type="similarity">
    <text evidence="2 8">Belongs to the cytochrome c oxidase subunit 3 family.</text>
</comment>
<evidence type="ECO:0000256" key="8">
    <source>
        <dbReference type="RuleBase" id="RU003375"/>
    </source>
</evidence>
<accession>A0A6G6D9X9</accession>
<dbReference type="Gene3D" id="1.20.120.80">
    <property type="entry name" value="Cytochrome c oxidase, subunit III, four-helix bundle"/>
    <property type="match status" value="1"/>
</dbReference>
<dbReference type="GO" id="GO:0006123">
    <property type="term" value="P:mitochondrial electron transport, cytochrome c to oxygen"/>
    <property type="evidence" value="ECO:0007669"/>
    <property type="project" value="TreeGrafter"/>
</dbReference>
<protein>
    <recommendedName>
        <fullName evidence="3 8">Cytochrome c oxidase subunit 3</fullName>
    </recommendedName>
</protein>
<dbReference type="PANTHER" id="PTHR11403:SF7">
    <property type="entry name" value="CYTOCHROME C OXIDASE SUBUNIT 3"/>
    <property type="match status" value="1"/>
</dbReference>
<dbReference type="AlphaFoldDB" id="A0A6G6D9X9"/>
<dbReference type="FunFam" id="1.20.120.80:FF:000002">
    <property type="entry name" value="Cytochrome c oxidase subunit 3"/>
    <property type="match status" value="1"/>
</dbReference>
<evidence type="ECO:0000256" key="9">
    <source>
        <dbReference type="SAM" id="Phobius"/>
    </source>
</evidence>
<feature type="transmembrane region" description="Helical" evidence="9">
    <location>
        <begin position="159"/>
        <end position="176"/>
    </location>
</feature>